<feature type="transmembrane region" description="Helical" evidence="7">
    <location>
        <begin position="177"/>
        <end position="199"/>
    </location>
</feature>
<organism evidence="8 9">
    <name type="scientific">Photobacterium sanctipauli</name>
    <dbReference type="NCBI Taxonomy" id="1342794"/>
    <lineage>
        <taxon>Bacteria</taxon>
        <taxon>Pseudomonadati</taxon>
        <taxon>Pseudomonadota</taxon>
        <taxon>Gammaproteobacteria</taxon>
        <taxon>Vibrionales</taxon>
        <taxon>Vibrionaceae</taxon>
        <taxon>Photobacterium</taxon>
    </lineage>
</organism>
<feature type="transmembrane region" description="Helical" evidence="7">
    <location>
        <begin position="136"/>
        <end position="156"/>
    </location>
</feature>
<gene>
    <name evidence="8" type="ORF">C9I98_04725</name>
</gene>
<keyword evidence="4 7" id="KW-1133">Transmembrane helix</keyword>
<proteinExistence type="predicted"/>
<evidence type="ECO:0000256" key="4">
    <source>
        <dbReference type="ARBA" id="ARBA00022989"/>
    </source>
</evidence>
<keyword evidence="5 7" id="KW-0472">Membrane</keyword>
<feature type="transmembrane region" description="Helical" evidence="7">
    <location>
        <begin position="96"/>
        <end position="116"/>
    </location>
</feature>
<feature type="transmembrane region" description="Helical" evidence="7">
    <location>
        <begin position="219"/>
        <end position="241"/>
    </location>
</feature>
<evidence type="ECO:0000256" key="7">
    <source>
        <dbReference type="SAM" id="Phobius"/>
    </source>
</evidence>
<feature type="transmembrane region" description="Helical" evidence="7">
    <location>
        <begin position="307"/>
        <end position="326"/>
    </location>
</feature>
<evidence type="ECO:0008006" key="10">
    <source>
        <dbReference type="Google" id="ProtNLM"/>
    </source>
</evidence>
<dbReference type="PANTHER" id="PTHR43652">
    <property type="entry name" value="BASIC AMINO ACID ANTIPORTER YFCC-RELATED"/>
    <property type="match status" value="1"/>
</dbReference>
<keyword evidence="2" id="KW-1003">Cell membrane</keyword>
<reference evidence="8 9" key="1">
    <citation type="submission" date="2018-01" db="EMBL/GenBank/DDBJ databases">
        <title>Whole genome sequencing of Histamine producing bacteria.</title>
        <authorList>
            <person name="Butler K."/>
        </authorList>
    </citation>
    <scope>NUCLEOTIDE SEQUENCE [LARGE SCALE GENOMIC DNA]</scope>
    <source>
        <strain evidence="8 9">DSM 100436</strain>
    </source>
</reference>
<dbReference type="AlphaFoldDB" id="A0A2T3NY80"/>
<evidence type="ECO:0000256" key="2">
    <source>
        <dbReference type="ARBA" id="ARBA00022475"/>
    </source>
</evidence>
<dbReference type="PANTHER" id="PTHR43652:SF2">
    <property type="entry name" value="BASIC AMINO ACID ANTIPORTER YFCC-RELATED"/>
    <property type="match status" value="1"/>
</dbReference>
<evidence type="ECO:0000256" key="6">
    <source>
        <dbReference type="SAM" id="MobiDB-lite"/>
    </source>
</evidence>
<keyword evidence="9" id="KW-1185">Reference proteome</keyword>
<dbReference type="InterPro" id="IPR051679">
    <property type="entry name" value="DASS-Related_Transporters"/>
</dbReference>
<evidence type="ECO:0000256" key="3">
    <source>
        <dbReference type="ARBA" id="ARBA00022692"/>
    </source>
</evidence>
<feature type="transmembrane region" description="Helical" evidence="7">
    <location>
        <begin position="466"/>
        <end position="488"/>
    </location>
</feature>
<feature type="transmembrane region" description="Helical" evidence="7">
    <location>
        <begin position="282"/>
        <end position="301"/>
    </location>
</feature>
<feature type="transmembrane region" description="Helical" evidence="7">
    <location>
        <begin position="35"/>
        <end position="53"/>
    </location>
</feature>
<feature type="transmembrane region" description="Helical" evidence="7">
    <location>
        <begin position="380"/>
        <end position="400"/>
    </location>
</feature>
<feature type="transmembrane region" description="Helical" evidence="7">
    <location>
        <begin position="407"/>
        <end position="431"/>
    </location>
</feature>
<dbReference type="InterPro" id="IPR018385">
    <property type="entry name" value="C4_dicarb_anaerob_car-like"/>
</dbReference>
<evidence type="ECO:0000256" key="5">
    <source>
        <dbReference type="ARBA" id="ARBA00023136"/>
    </source>
</evidence>
<keyword evidence="3 7" id="KW-0812">Transmembrane</keyword>
<accession>A0A2T3NY80</accession>
<dbReference type="GO" id="GO:0005886">
    <property type="term" value="C:plasma membrane"/>
    <property type="evidence" value="ECO:0007669"/>
    <property type="project" value="UniProtKB-SubCell"/>
</dbReference>
<feature type="region of interest" description="Disordered" evidence="6">
    <location>
        <begin position="1"/>
        <end position="26"/>
    </location>
</feature>
<comment type="subcellular location">
    <subcellularLocation>
        <location evidence="1">Cell membrane</location>
        <topology evidence="1">Multi-pass membrane protein</topology>
    </subcellularLocation>
</comment>
<dbReference type="RefSeq" id="WP_107271639.1">
    <property type="nucleotide sequence ID" value="NZ_PYMA01000002.1"/>
</dbReference>
<feature type="transmembrane region" description="Helical" evidence="7">
    <location>
        <begin position="338"/>
        <end position="360"/>
    </location>
</feature>
<evidence type="ECO:0000313" key="8">
    <source>
        <dbReference type="EMBL" id="PSW21253.1"/>
    </source>
</evidence>
<feature type="transmembrane region" description="Helical" evidence="7">
    <location>
        <begin position="437"/>
        <end position="454"/>
    </location>
</feature>
<name>A0A2T3NY80_9GAMM</name>
<comment type="caution">
    <text evidence="8">The sequence shown here is derived from an EMBL/GenBank/DDBJ whole genome shotgun (WGS) entry which is preliminary data.</text>
</comment>
<evidence type="ECO:0000256" key="1">
    <source>
        <dbReference type="ARBA" id="ARBA00004651"/>
    </source>
</evidence>
<evidence type="ECO:0000313" key="9">
    <source>
        <dbReference type="Proteomes" id="UP000241771"/>
    </source>
</evidence>
<dbReference type="Pfam" id="PF03606">
    <property type="entry name" value="DcuC"/>
    <property type="match status" value="1"/>
</dbReference>
<protein>
    <recommendedName>
        <fullName evidence="10">YfcC family protein</fullName>
    </recommendedName>
</protein>
<dbReference type="EMBL" id="PYMA01000002">
    <property type="protein sequence ID" value="PSW21253.1"/>
    <property type="molecule type" value="Genomic_DNA"/>
</dbReference>
<sequence>MEAQSNGNKDDVIKGGGNGALPSSEQPKKWEMPDIYIILTVMILIVSVLTYAIPTGKFDRVTLENGRETVVAGSYQLVEATPVGIMDVVTAVPRGLSEASVVVFLTLLVGGSIGVLQRTGVINYGVNVLIKQLGSATYLMVPILMIVFAAICSFIGTPELGIAYLPIVTPLMLRLGYDSMTAVATVLISCTFGFAFGITSPTNVGLGHMLAELPMFSGAGFRVMVLSLVMVVSIGYVVMYARKVKANPQLSVTYDNDVKLKLTLLGQGDDASSDEPEPTTRLKVAGLATLVMFVGIIASTLKFSLGFYELSGLFMTMAIITSIIIGHRGNQICDNFNSAFQGMLVGALITGVARAVSVVLTDGQILDTIVYNLSEMLGSLPNSITSIGILLTQAVFNFLVPSGSGQTLLTLPILLPLADLIGLTRQIVILATQWGDGVTNILFPTSGYFMAILVMAKVDYVKWVKFFFPLLAAVLAIAVAFLLVAQAINLGPF</sequence>
<dbReference type="Proteomes" id="UP000241771">
    <property type="component" value="Unassembled WGS sequence"/>
</dbReference>